<dbReference type="Proteomes" id="UP000439903">
    <property type="component" value="Unassembled WGS sequence"/>
</dbReference>
<keyword evidence="2" id="KW-1133">Transmembrane helix</keyword>
<evidence type="ECO:0000256" key="1">
    <source>
        <dbReference type="SAM" id="MobiDB-lite"/>
    </source>
</evidence>
<feature type="transmembrane region" description="Helical" evidence="2">
    <location>
        <begin position="151"/>
        <end position="178"/>
    </location>
</feature>
<feature type="transmembrane region" description="Helical" evidence="2">
    <location>
        <begin position="190"/>
        <end position="209"/>
    </location>
</feature>
<keyword evidence="4" id="KW-1185">Reference proteome</keyword>
<evidence type="ECO:0000256" key="2">
    <source>
        <dbReference type="SAM" id="Phobius"/>
    </source>
</evidence>
<dbReference type="AlphaFoldDB" id="A0A8H4EJX0"/>
<evidence type="ECO:0000313" key="3">
    <source>
        <dbReference type="EMBL" id="KAF0499967.1"/>
    </source>
</evidence>
<evidence type="ECO:0000313" key="4">
    <source>
        <dbReference type="Proteomes" id="UP000439903"/>
    </source>
</evidence>
<keyword evidence="2" id="KW-0472">Membrane</keyword>
<protein>
    <submittedName>
        <fullName evidence="3">Uncharacterized protein</fullName>
    </submittedName>
</protein>
<feature type="transmembrane region" description="Helical" evidence="2">
    <location>
        <begin position="15"/>
        <end position="33"/>
    </location>
</feature>
<proteinExistence type="predicted"/>
<feature type="compositionally biased region" description="Acidic residues" evidence="1">
    <location>
        <begin position="104"/>
        <end position="115"/>
    </location>
</feature>
<dbReference type="OrthoDB" id="10536095at2759"/>
<sequence>MIDISYFINPKIESIVSAWLLAIAIALTLDSFIRVSLKNKIPKIQLCNLFNSNWRKNDGYWLLKPVNLTTLISEIIMPIMIFASSFCSQTLTSDDCYNAFKDDDREENQVEDQEKDQEVQEKNPEEDQEEDQKEVKEKDQEERKQQKFQSVIFMIDITQLILMSLYRIFAVIIAIIELPLTKKIVVLPTYVYAELSSTAFTIFVMTRFVDTFLRDRNHHL</sequence>
<accession>A0A8H4EJX0</accession>
<reference evidence="3 4" key="1">
    <citation type="journal article" date="2019" name="Environ. Microbiol.">
        <title>At the nexus of three kingdoms: the genome of the mycorrhizal fungus Gigaspora margarita provides insights into plant, endobacterial and fungal interactions.</title>
        <authorList>
            <person name="Venice F."/>
            <person name="Ghignone S."/>
            <person name="Salvioli di Fossalunga A."/>
            <person name="Amselem J."/>
            <person name="Novero M."/>
            <person name="Xianan X."/>
            <person name="Sedzielewska Toro K."/>
            <person name="Morin E."/>
            <person name="Lipzen A."/>
            <person name="Grigoriev I.V."/>
            <person name="Henrissat B."/>
            <person name="Martin F.M."/>
            <person name="Bonfante P."/>
        </authorList>
    </citation>
    <scope>NUCLEOTIDE SEQUENCE [LARGE SCALE GENOMIC DNA]</scope>
    <source>
        <strain evidence="3 4">BEG34</strain>
    </source>
</reference>
<organism evidence="3 4">
    <name type="scientific">Gigaspora margarita</name>
    <dbReference type="NCBI Taxonomy" id="4874"/>
    <lineage>
        <taxon>Eukaryota</taxon>
        <taxon>Fungi</taxon>
        <taxon>Fungi incertae sedis</taxon>
        <taxon>Mucoromycota</taxon>
        <taxon>Glomeromycotina</taxon>
        <taxon>Glomeromycetes</taxon>
        <taxon>Diversisporales</taxon>
        <taxon>Gigasporaceae</taxon>
        <taxon>Gigaspora</taxon>
    </lineage>
</organism>
<keyword evidence="2" id="KW-0812">Transmembrane</keyword>
<comment type="caution">
    <text evidence="3">The sequence shown here is derived from an EMBL/GenBank/DDBJ whole genome shotgun (WGS) entry which is preliminary data.</text>
</comment>
<feature type="compositionally biased region" description="Basic and acidic residues" evidence="1">
    <location>
        <begin position="116"/>
        <end position="125"/>
    </location>
</feature>
<gene>
    <name evidence="3" type="ORF">F8M41_020348</name>
</gene>
<feature type="region of interest" description="Disordered" evidence="1">
    <location>
        <begin position="104"/>
        <end position="141"/>
    </location>
</feature>
<name>A0A8H4EJX0_GIGMA</name>
<dbReference type="EMBL" id="WTPW01000557">
    <property type="protein sequence ID" value="KAF0499967.1"/>
    <property type="molecule type" value="Genomic_DNA"/>
</dbReference>